<sequence length="202" mass="23802">MWRKLMFYNFLVILVRILLFPFYRIHVHGKEFIPKDANFIACANHWSNLDPFFLAISLPIRFYFMAKKELFEIPVLRTLLKKAGMFPVDRQGNDLKALRHAINLIKEDHTLGIFPEGTRVKTIDRENMKEGVGFIALKAKADILPIEIVTNYKLFSRVDIYVKEPIKIEKYSTLKNKEAMEKISDHIFINLYEHSKELKESK</sequence>
<dbReference type="PANTHER" id="PTHR10434">
    <property type="entry name" value="1-ACYL-SN-GLYCEROL-3-PHOSPHATE ACYLTRANSFERASE"/>
    <property type="match status" value="1"/>
</dbReference>
<keyword evidence="4" id="KW-0444">Lipid biosynthesis</keyword>
<accession>A0ABW9MD79</accession>
<evidence type="ECO:0000256" key="5">
    <source>
        <dbReference type="SAM" id="Phobius"/>
    </source>
</evidence>
<comment type="catalytic activity">
    <reaction evidence="4">
        <text>a 1-acyl-sn-glycero-3-phosphate + an acyl-CoA = a 1,2-diacyl-sn-glycero-3-phosphate + CoA</text>
        <dbReference type="Rhea" id="RHEA:19709"/>
        <dbReference type="ChEBI" id="CHEBI:57287"/>
        <dbReference type="ChEBI" id="CHEBI:57970"/>
        <dbReference type="ChEBI" id="CHEBI:58342"/>
        <dbReference type="ChEBI" id="CHEBI:58608"/>
        <dbReference type="EC" id="2.3.1.51"/>
    </reaction>
</comment>
<dbReference type="PANTHER" id="PTHR10434:SF11">
    <property type="entry name" value="1-ACYL-SN-GLYCEROL-3-PHOSPHATE ACYLTRANSFERASE"/>
    <property type="match status" value="1"/>
</dbReference>
<organism evidence="7 8">
    <name type="scientific">Anaerococcus kampingae</name>
    <dbReference type="NCBI Taxonomy" id="3115614"/>
    <lineage>
        <taxon>Bacteria</taxon>
        <taxon>Bacillati</taxon>
        <taxon>Bacillota</taxon>
        <taxon>Tissierellia</taxon>
        <taxon>Tissierellales</taxon>
        <taxon>Peptoniphilaceae</taxon>
        <taxon>Anaerococcus</taxon>
    </lineage>
</organism>
<dbReference type="RefSeq" id="WP_410035529.1">
    <property type="nucleotide sequence ID" value="NZ_JBGMEF010000018.1"/>
</dbReference>
<dbReference type="InterPro" id="IPR004552">
    <property type="entry name" value="AGP_acyltrans"/>
</dbReference>
<protein>
    <recommendedName>
        <fullName evidence="4">1-acyl-sn-glycerol-3-phosphate acyltransferase</fullName>
        <ecNumber evidence="4">2.3.1.51</ecNumber>
    </recommendedName>
</protein>
<comment type="caution">
    <text evidence="7">The sequence shown here is derived from an EMBL/GenBank/DDBJ whole genome shotgun (WGS) entry which is preliminary data.</text>
</comment>
<dbReference type="InterPro" id="IPR002123">
    <property type="entry name" value="Plipid/glycerol_acylTrfase"/>
</dbReference>
<comment type="domain">
    <text evidence="4">The HXXXXD motif is essential for acyltransferase activity and may constitute the binding site for the phosphate moiety of the glycerol-3-phosphate.</text>
</comment>
<proteinExistence type="inferred from homology"/>
<gene>
    <name evidence="7" type="ORF">ACCQ42_04980</name>
</gene>
<keyword evidence="2 4" id="KW-0808">Transferase</keyword>
<keyword evidence="5" id="KW-0812">Transmembrane</keyword>
<dbReference type="SUPFAM" id="SSF69593">
    <property type="entry name" value="Glycerol-3-phosphate (1)-acyltransferase"/>
    <property type="match status" value="1"/>
</dbReference>
<comment type="similarity">
    <text evidence="1 4">Belongs to the 1-acyl-sn-glycerol-3-phosphate acyltransferase family.</text>
</comment>
<feature type="transmembrane region" description="Helical" evidence="5">
    <location>
        <begin position="6"/>
        <end position="25"/>
    </location>
</feature>
<keyword evidence="4" id="KW-1208">Phospholipid metabolism</keyword>
<evidence type="ECO:0000259" key="6">
    <source>
        <dbReference type="SMART" id="SM00563"/>
    </source>
</evidence>
<dbReference type="CDD" id="cd07989">
    <property type="entry name" value="LPLAT_AGPAT-like"/>
    <property type="match status" value="1"/>
</dbReference>
<name>A0ABW9MD79_9FIRM</name>
<dbReference type="EMBL" id="JBGMEF010000018">
    <property type="protein sequence ID" value="MFO3667120.1"/>
    <property type="molecule type" value="Genomic_DNA"/>
</dbReference>
<dbReference type="GO" id="GO:0016746">
    <property type="term" value="F:acyltransferase activity"/>
    <property type="evidence" value="ECO:0007669"/>
    <property type="project" value="UniProtKB-KW"/>
</dbReference>
<evidence type="ECO:0000256" key="2">
    <source>
        <dbReference type="ARBA" id="ARBA00022679"/>
    </source>
</evidence>
<keyword evidence="5" id="KW-0472">Membrane</keyword>
<dbReference type="Proteomes" id="UP001637994">
    <property type="component" value="Unassembled WGS sequence"/>
</dbReference>
<dbReference type="NCBIfam" id="TIGR00530">
    <property type="entry name" value="AGP_acyltrn"/>
    <property type="match status" value="1"/>
</dbReference>
<keyword evidence="8" id="KW-1185">Reference proteome</keyword>
<keyword evidence="5" id="KW-1133">Transmembrane helix</keyword>
<reference evidence="7 8" key="1">
    <citation type="journal article" date="2025" name="Anaerobe">
        <title>Description of Anaerococcus kampingiae sp. nov., Anaerococcus groningensis sp. nov., Anaerococcus martiniensis sp. nov., and Anaerococcus cruorum sp. nov., isolated from human clinical specimens.</title>
        <authorList>
            <person name="Boiten K.E."/>
            <person name="Meijer J."/>
            <person name="van Wezel E.M."/>
            <person name="Veloo A.C.M."/>
        </authorList>
    </citation>
    <scope>NUCLEOTIDE SEQUENCE [LARGE SCALE GENOMIC DNA]</scope>
    <source>
        <strain evidence="7 8">ENR0874</strain>
    </source>
</reference>
<evidence type="ECO:0000313" key="8">
    <source>
        <dbReference type="Proteomes" id="UP001637994"/>
    </source>
</evidence>
<feature type="domain" description="Phospholipid/glycerol acyltransferase" evidence="6">
    <location>
        <begin position="39"/>
        <end position="151"/>
    </location>
</feature>
<evidence type="ECO:0000256" key="1">
    <source>
        <dbReference type="ARBA" id="ARBA00008655"/>
    </source>
</evidence>
<dbReference type="EC" id="2.3.1.51" evidence="4"/>
<keyword evidence="3 4" id="KW-0012">Acyltransferase</keyword>
<evidence type="ECO:0000313" key="7">
    <source>
        <dbReference type="EMBL" id="MFO3667120.1"/>
    </source>
</evidence>
<dbReference type="SMART" id="SM00563">
    <property type="entry name" value="PlsC"/>
    <property type="match status" value="1"/>
</dbReference>
<keyword evidence="4" id="KW-0443">Lipid metabolism</keyword>
<evidence type="ECO:0000256" key="3">
    <source>
        <dbReference type="ARBA" id="ARBA00023315"/>
    </source>
</evidence>
<evidence type="ECO:0000256" key="4">
    <source>
        <dbReference type="RuleBase" id="RU361267"/>
    </source>
</evidence>
<keyword evidence="4" id="KW-0594">Phospholipid biosynthesis</keyword>
<dbReference type="Pfam" id="PF01553">
    <property type="entry name" value="Acyltransferase"/>
    <property type="match status" value="1"/>
</dbReference>